<keyword evidence="5 13" id="KW-0489">Methyltransferase</keyword>
<keyword evidence="7" id="KW-0949">S-adenosyl-L-methionine</keyword>
<comment type="cofactor">
    <cofactor evidence="13">
        <name>Mn(2+)</name>
        <dbReference type="ChEBI" id="CHEBI:29035"/>
    </cofactor>
    <cofactor evidence="13">
        <name>Ni(2+)</name>
        <dbReference type="ChEBI" id="CHEBI:49786"/>
    </cofactor>
</comment>
<sequence length="467" mass="53721">MSVGQAGETAHLRHGVACRNVTTMSKMAMQTTPLPASLAGKFKGSFAYNTIKDRMPLILTKVIDTLHRHKNEFFEEYGEKGIEAEKKAIAYLSKLRNELQTDKPLIAMNDNLPDITLWNQYLEYHQNLSNQPPSWFQSPWLYTECYMYRRIHEAIVLHPPIGDFDVFKEEKVHAFFNSQQAIIVLSTYLQELLKNIKDLDDKCLKEEFFKLIQVSLWGNKCDLSISGGADNSQKADPLQALQELKSFVLVDHTEKLWSLLINKKKMDREAATRLDIVLDNAGFELAADLVLADFLLSSKLVTEIHFHGKSIPWYVSDTTKRDINWTITQMQSANNKWMSRCGVSWESYMKNGTWVYHDHLFWTLPHEFSCMAQVTPDLYAELQKSDLIIFKGDLNYRKLLGDRKWEFTVPFHQALNNFHPAPLCSLRTLKCDIQVGLKPGQGEQLTNTEPEWMITGKYGIIQFDAAA</sequence>
<dbReference type="GO" id="GO:0032259">
    <property type="term" value="P:methylation"/>
    <property type="evidence" value="ECO:0007669"/>
    <property type="project" value="UniProtKB-KW"/>
</dbReference>
<comment type="domain">
    <text evidence="13">Subfamily III proteins have a conserved RTxK motif about 40-50 residues from the C-terminus; the threonine may be replaced by serine or cysteine.</text>
</comment>
<organism evidence="15 16">
    <name type="scientific">Varanus komodoensis</name>
    <name type="common">Komodo dragon</name>
    <dbReference type="NCBI Taxonomy" id="61221"/>
    <lineage>
        <taxon>Eukaryota</taxon>
        <taxon>Metazoa</taxon>
        <taxon>Chordata</taxon>
        <taxon>Craniata</taxon>
        <taxon>Vertebrata</taxon>
        <taxon>Euteleostomi</taxon>
        <taxon>Lepidosauria</taxon>
        <taxon>Squamata</taxon>
        <taxon>Bifurcata</taxon>
        <taxon>Unidentata</taxon>
        <taxon>Episquamata</taxon>
        <taxon>Toxicofera</taxon>
        <taxon>Anguimorpha</taxon>
        <taxon>Paleoanguimorpha</taxon>
        <taxon>Varanoidea</taxon>
        <taxon>Varanidae</taxon>
        <taxon>Varanus</taxon>
    </lineage>
</organism>
<evidence type="ECO:0000256" key="13">
    <source>
        <dbReference type="RuleBase" id="RU367030"/>
    </source>
</evidence>
<comment type="catalytic activity">
    <reaction evidence="12 13">
        <text>beta-D-fructose 6-phosphate = dihydroxyacetone + D-glyceraldehyde 3-phosphate</text>
        <dbReference type="Rhea" id="RHEA:28002"/>
        <dbReference type="ChEBI" id="CHEBI:16016"/>
        <dbReference type="ChEBI" id="CHEBI:57634"/>
        <dbReference type="ChEBI" id="CHEBI:59776"/>
    </reaction>
</comment>
<evidence type="ECO:0000256" key="5">
    <source>
        <dbReference type="ARBA" id="ARBA00022603"/>
    </source>
</evidence>
<reference evidence="15" key="1">
    <citation type="submission" date="2025-08" db="UniProtKB">
        <authorList>
            <consortium name="Ensembl"/>
        </authorList>
    </citation>
    <scope>IDENTIFICATION</scope>
</reference>
<dbReference type="Ensembl" id="ENSVKKT00000028746.1">
    <property type="protein sequence ID" value="ENSVKKP00000028072.1"/>
    <property type="gene ID" value="ENSVKKG00000018188.1"/>
</dbReference>
<dbReference type="AlphaFoldDB" id="A0A8D2Q8U1"/>
<keyword evidence="16" id="KW-1185">Reference proteome</keyword>
<reference evidence="15" key="2">
    <citation type="submission" date="2025-09" db="UniProtKB">
        <authorList>
            <consortium name="Ensembl"/>
        </authorList>
    </citation>
    <scope>IDENTIFICATION</scope>
</reference>
<evidence type="ECO:0000256" key="2">
    <source>
        <dbReference type="ARBA" id="ARBA00001326"/>
    </source>
</evidence>
<evidence type="ECO:0000256" key="12">
    <source>
        <dbReference type="ARBA" id="ARBA00048809"/>
    </source>
</evidence>
<keyword evidence="6" id="KW-0808">Transferase</keyword>
<evidence type="ECO:0000256" key="3">
    <source>
        <dbReference type="ARBA" id="ARBA00009519"/>
    </source>
</evidence>
<feature type="domain" description="Damage-control phosphatase ARMT1-like metal-binding" evidence="14">
    <location>
        <begin position="50"/>
        <end position="445"/>
    </location>
</feature>
<comment type="function">
    <text evidence="11 13">Metal-dependent phosphatase that shows phosphatase activity against several substrates, including fructose-1-phosphate and fructose-6-phosphate. Its preference for fructose-1-phosphate, a strong glycating agent that causes DNA damage rather than a canonical yeast metabolite, suggests a damage-control function in hexose phosphate metabolism. Has also been shown to have O-methyltransferase activity that methylates glutamate residues of target proteins to form gamma-glutamyl methyl ester residues. Possibly methylates PCNA, suggesting it is involved in the DNA damage response.</text>
</comment>
<keyword evidence="8 13" id="KW-0479">Metal-binding</keyword>
<keyword evidence="9 13" id="KW-0378">Hydrolase</keyword>
<dbReference type="FunFam" id="1.20.930.60:FF:000001">
    <property type="entry name" value="protein-glutamate O-methyltransferase isoform X1"/>
    <property type="match status" value="1"/>
</dbReference>
<protein>
    <recommendedName>
        <fullName evidence="13">Sugar phosphate phosphatase</fullName>
        <ecNumber evidence="13">2.1.1.-</ecNumber>
        <ecNumber evidence="13">3.1.3.-</ecNumber>
    </recommendedName>
</protein>
<dbReference type="PANTHER" id="PTHR12260">
    <property type="entry name" value="DAMAGE-CONTROL PHOSPHATASE ARMT1"/>
    <property type="match status" value="1"/>
</dbReference>
<accession>A0A8D2Q8U1</accession>
<dbReference type="InterPro" id="IPR002791">
    <property type="entry name" value="ARMT1-like_metal-bd"/>
</dbReference>
<evidence type="ECO:0000256" key="7">
    <source>
        <dbReference type="ARBA" id="ARBA00022691"/>
    </source>
</evidence>
<dbReference type="OMA" id="IFARQKM"/>
<comment type="similarity">
    <text evidence="3 13">Belongs to the damage-control phosphatase family. Sugar phosphate phosphatase III subfamily.</text>
</comment>
<name>A0A8D2Q8U1_VARKO</name>
<evidence type="ECO:0000256" key="11">
    <source>
        <dbReference type="ARBA" id="ARBA00045980"/>
    </source>
</evidence>
<comment type="catalytic activity">
    <reaction evidence="2 13">
        <text>beta-D-fructose 1-phosphate + H2O = D-fructose + phosphate</text>
        <dbReference type="Rhea" id="RHEA:35603"/>
        <dbReference type="ChEBI" id="CHEBI:15377"/>
        <dbReference type="ChEBI" id="CHEBI:37721"/>
        <dbReference type="ChEBI" id="CHEBI:43474"/>
        <dbReference type="ChEBI" id="CHEBI:138881"/>
    </reaction>
</comment>
<comment type="catalytic activity">
    <reaction evidence="1 13">
        <text>L-glutamyl-[protein] + S-adenosyl-L-methionine = [protein]-L-glutamate 5-O-methyl ester + S-adenosyl-L-homocysteine</text>
        <dbReference type="Rhea" id="RHEA:24452"/>
        <dbReference type="Rhea" id="RHEA-COMP:10208"/>
        <dbReference type="Rhea" id="RHEA-COMP:10311"/>
        <dbReference type="ChEBI" id="CHEBI:29973"/>
        <dbReference type="ChEBI" id="CHEBI:57856"/>
        <dbReference type="ChEBI" id="CHEBI:59789"/>
        <dbReference type="ChEBI" id="CHEBI:82795"/>
    </reaction>
</comment>
<dbReference type="GO" id="GO:0016791">
    <property type="term" value="F:phosphatase activity"/>
    <property type="evidence" value="ECO:0007669"/>
    <property type="project" value="TreeGrafter"/>
</dbReference>
<dbReference type="GO" id="GO:0006974">
    <property type="term" value="P:DNA damage response"/>
    <property type="evidence" value="ECO:0007669"/>
    <property type="project" value="TreeGrafter"/>
</dbReference>
<evidence type="ECO:0000256" key="6">
    <source>
        <dbReference type="ARBA" id="ARBA00022679"/>
    </source>
</evidence>
<evidence type="ECO:0000256" key="10">
    <source>
        <dbReference type="ARBA" id="ARBA00023211"/>
    </source>
</evidence>
<dbReference type="PANTHER" id="PTHR12260:SF6">
    <property type="entry name" value="DAMAGE-CONTROL PHOSPHATASE ARMT1"/>
    <property type="match status" value="1"/>
</dbReference>
<dbReference type="Pfam" id="PF01937">
    <property type="entry name" value="ARMT1-like_dom"/>
    <property type="match status" value="1"/>
</dbReference>
<dbReference type="EC" id="3.1.3.-" evidence="13"/>
<gene>
    <name evidence="15" type="primary">ARMT1</name>
</gene>
<dbReference type="InterPro" id="IPR039763">
    <property type="entry name" value="ARMT1"/>
</dbReference>
<evidence type="ECO:0000259" key="14">
    <source>
        <dbReference type="Pfam" id="PF01937"/>
    </source>
</evidence>
<evidence type="ECO:0000313" key="16">
    <source>
        <dbReference type="Proteomes" id="UP000694545"/>
    </source>
</evidence>
<keyword evidence="10 13" id="KW-0464">Manganese</keyword>
<evidence type="ECO:0000256" key="4">
    <source>
        <dbReference type="ARBA" id="ARBA00022596"/>
    </source>
</evidence>
<dbReference type="FunFam" id="3.40.50.10880:FF:000002">
    <property type="entry name" value="Acidic residue methyltransferase 1"/>
    <property type="match status" value="1"/>
</dbReference>
<evidence type="ECO:0000256" key="9">
    <source>
        <dbReference type="ARBA" id="ARBA00022801"/>
    </source>
</evidence>
<keyword evidence="4" id="KW-0533">Nickel</keyword>
<dbReference type="InterPro" id="IPR036075">
    <property type="entry name" value="ARMT-1-like_metal-bd_sf"/>
</dbReference>
<dbReference type="SUPFAM" id="SSF111321">
    <property type="entry name" value="AF1104-like"/>
    <property type="match status" value="1"/>
</dbReference>
<dbReference type="EC" id="2.1.1.-" evidence="13"/>
<dbReference type="Proteomes" id="UP000694545">
    <property type="component" value="Unplaced"/>
</dbReference>
<evidence type="ECO:0000256" key="8">
    <source>
        <dbReference type="ARBA" id="ARBA00022723"/>
    </source>
</evidence>
<proteinExistence type="inferred from homology"/>
<dbReference type="Gene3D" id="3.40.50.10880">
    <property type="entry name" value="Uncharacterised protein PF01937, DUF89, domain 3"/>
    <property type="match status" value="1"/>
</dbReference>
<dbReference type="Gene3D" id="1.20.930.60">
    <property type="match status" value="1"/>
</dbReference>
<evidence type="ECO:0000313" key="15">
    <source>
        <dbReference type="Ensembl" id="ENSVKKP00000028072.1"/>
    </source>
</evidence>
<dbReference type="GO" id="GO:0005634">
    <property type="term" value="C:nucleus"/>
    <property type="evidence" value="ECO:0007669"/>
    <property type="project" value="TreeGrafter"/>
</dbReference>
<dbReference type="GO" id="GO:0046872">
    <property type="term" value="F:metal ion binding"/>
    <property type="evidence" value="ECO:0007669"/>
    <property type="project" value="UniProtKB-UniRule"/>
</dbReference>
<dbReference type="GO" id="GO:0051998">
    <property type="term" value="F:protein carboxyl O-methyltransferase activity"/>
    <property type="evidence" value="ECO:0007669"/>
    <property type="project" value="UniProtKB-UniRule"/>
</dbReference>
<evidence type="ECO:0000256" key="1">
    <source>
        <dbReference type="ARBA" id="ARBA00000807"/>
    </source>
</evidence>